<dbReference type="AlphaFoldDB" id="A0A183FV62"/>
<gene>
    <name evidence="2" type="ORF">HPBE_LOCUS12157</name>
</gene>
<accession>A0A3P8A3K7</accession>
<organism evidence="3 4">
    <name type="scientific">Heligmosomoides polygyrus</name>
    <name type="common">Parasitic roundworm</name>
    <dbReference type="NCBI Taxonomy" id="6339"/>
    <lineage>
        <taxon>Eukaryota</taxon>
        <taxon>Metazoa</taxon>
        <taxon>Ecdysozoa</taxon>
        <taxon>Nematoda</taxon>
        <taxon>Chromadorea</taxon>
        <taxon>Rhabditida</taxon>
        <taxon>Rhabditina</taxon>
        <taxon>Rhabditomorpha</taxon>
        <taxon>Strongyloidea</taxon>
        <taxon>Heligmosomidae</taxon>
        <taxon>Heligmosomoides</taxon>
    </lineage>
</organism>
<name>A0A183FV62_HELPZ</name>
<keyword evidence="1" id="KW-0732">Signal</keyword>
<evidence type="ECO:0000256" key="1">
    <source>
        <dbReference type="SAM" id="SignalP"/>
    </source>
</evidence>
<accession>A0A183FV62</accession>
<dbReference type="EMBL" id="UZAH01027377">
    <property type="protein sequence ID" value="VDO91117.1"/>
    <property type="molecule type" value="Genomic_DNA"/>
</dbReference>
<evidence type="ECO:0000313" key="2">
    <source>
        <dbReference type="EMBL" id="VDO91117.1"/>
    </source>
</evidence>
<keyword evidence="3" id="KW-1185">Reference proteome</keyword>
<feature type="chain" id="PRO_5044551697" evidence="1">
    <location>
        <begin position="17"/>
        <end position="195"/>
    </location>
</feature>
<dbReference type="Proteomes" id="UP000050761">
    <property type="component" value="Unassembled WGS sequence"/>
</dbReference>
<reference evidence="2 3" key="1">
    <citation type="submission" date="2018-11" db="EMBL/GenBank/DDBJ databases">
        <authorList>
            <consortium name="Pathogen Informatics"/>
        </authorList>
    </citation>
    <scope>NUCLEOTIDE SEQUENCE [LARGE SCALE GENOMIC DNA]</scope>
</reference>
<sequence>MLNILLLRCLENLSVGGLQYDAEPAYDVKVVADQCHAGRGFDYIPFVFKISTSASNHTKESPCSTPSRSHVASGNVELLLAQAFSSCSITFSREEHEPHHSKCELVVLGLQTISAGEFVLGSEGQPLAEGQRADPVPPHSPSPVDATIPVQESGFCSVMAYSHTYETGIMAAVLNCNEPKTTESLRLLATILTMP</sequence>
<dbReference type="WBParaSite" id="HPBE_0001215601-mRNA-1">
    <property type="protein sequence ID" value="HPBE_0001215601-mRNA-1"/>
    <property type="gene ID" value="HPBE_0001215601"/>
</dbReference>
<protein>
    <submittedName>
        <fullName evidence="4">ZP domain-containing protein</fullName>
    </submittedName>
</protein>
<reference evidence="4" key="2">
    <citation type="submission" date="2019-09" db="UniProtKB">
        <authorList>
            <consortium name="WormBaseParasite"/>
        </authorList>
    </citation>
    <scope>IDENTIFICATION</scope>
</reference>
<feature type="signal peptide" evidence="1">
    <location>
        <begin position="1"/>
        <end position="16"/>
    </location>
</feature>
<proteinExistence type="predicted"/>
<evidence type="ECO:0000313" key="4">
    <source>
        <dbReference type="WBParaSite" id="HPBE_0001215601-mRNA-1"/>
    </source>
</evidence>
<evidence type="ECO:0000313" key="3">
    <source>
        <dbReference type="Proteomes" id="UP000050761"/>
    </source>
</evidence>